<gene>
    <name evidence="12" type="ORF">B2J93_5668</name>
</gene>
<evidence type="ECO:0000256" key="4">
    <source>
        <dbReference type="ARBA" id="ARBA00022454"/>
    </source>
</evidence>
<evidence type="ECO:0000256" key="8">
    <source>
        <dbReference type="ARBA" id="ARBA00023306"/>
    </source>
</evidence>
<organism evidence="12 13">
    <name type="scientific">Diplocarpon coronariae</name>
    <dbReference type="NCBI Taxonomy" id="2795749"/>
    <lineage>
        <taxon>Eukaryota</taxon>
        <taxon>Fungi</taxon>
        <taxon>Dikarya</taxon>
        <taxon>Ascomycota</taxon>
        <taxon>Pezizomycotina</taxon>
        <taxon>Leotiomycetes</taxon>
        <taxon>Helotiales</taxon>
        <taxon>Drepanopezizaceae</taxon>
        <taxon>Diplocarpon</taxon>
    </lineage>
</organism>
<evidence type="ECO:0000256" key="7">
    <source>
        <dbReference type="ARBA" id="ARBA00023242"/>
    </source>
</evidence>
<dbReference type="STRING" id="503106.A0A218YTB2"/>
<proteinExistence type="inferred from homology"/>
<comment type="caution">
    <text evidence="12">The sequence shown here is derived from an EMBL/GenBank/DDBJ whole genome shotgun (WGS) entry which is preliminary data.</text>
</comment>
<keyword evidence="7" id="KW-0539">Nucleus</keyword>
<keyword evidence="13" id="KW-1185">Reference proteome</keyword>
<dbReference type="Proteomes" id="UP000242519">
    <property type="component" value="Unassembled WGS sequence"/>
</dbReference>
<keyword evidence="4" id="KW-0158">Chromosome</keyword>
<name>A0A218YTB2_9HELO</name>
<dbReference type="InParanoid" id="A0A218YTB2"/>
<evidence type="ECO:0000259" key="11">
    <source>
        <dbReference type="Pfam" id="PF10444"/>
    </source>
</evidence>
<dbReference type="EMBL" id="MZNU01000437">
    <property type="protein sequence ID" value="OWO97440.1"/>
    <property type="molecule type" value="Genomic_DNA"/>
</dbReference>
<feature type="region of interest" description="Disordered" evidence="10">
    <location>
        <begin position="25"/>
        <end position="53"/>
    </location>
</feature>
<comment type="similarity">
    <text evidence="3">Belongs to the borealin family.</text>
</comment>
<evidence type="ECO:0000256" key="9">
    <source>
        <dbReference type="ARBA" id="ARBA00023328"/>
    </source>
</evidence>
<dbReference type="Pfam" id="PF10444">
    <property type="entry name" value="Nbl1_Borealin_N"/>
    <property type="match status" value="1"/>
</dbReference>
<feature type="compositionally biased region" description="Low complexity" evidence="10">
    <location>
        <begin position="298"/>
        <end position="325"/>
    </location>
</feature>
<dbReference type="GO" id="GO:0032133">
    <property type="term" value="C:chromosome passenger complex"/>
    <property type="evidence" value="ECO:0007669"/>
    <property type="project" value="TreeGrafter"/>
</dbReference>
<dbReference type="GO" id="GO:0051233">
    <property type="term" value="C:spindle midzone"/>
    <property type="evidence" value="ECO:0007669"/>
    <property type="project" value="TreeGrafter"/>
</dbReference>
<feature type="region of interest" description="Disordered" evidence="10">
    <location>
        <begin position="142"/>
        <end position="187"/>
    </location>
</feature>
<evidence type="ECO:0000313" key="13">
    <source>
        <dbReference type="Proteomes" id="UP000242519"/>
    </source>
</evidence>
<dbReference type="PANTHER" id="PTHR16040:SF7">
    <property type="entry name" value="AUSTRALIN, ISOFORM A-RELATED"/>
    <property type="match status" value="1"/>
</dbReference>
<keyword evidence="6" id="KW-0498">Mitosis</keyword>
<dbReference type="OrthoDB" id="2392550at2759"/>
<keyword evidence="5" id="KW-0132">Cell division</keyword>
<feature type="region of interest" description="Disordered" evidence="10">
    <location>
        <begin position="278"/>
        <end position="357"/>
    </location>
</feature>
<feature type="compositionally biased region" description="Polar residues" evidence="10">
    <location>
        <begin position="35"/>
        <end position="45"/>
    </location>
</feature>
<evidence type="ECO:0000256" key="1">
    <source>
        <dbReference type="ARBA" id="ARBA00004123"/>
    </source>
</evidence>
<protein>
    <recommendedName>
        <fullName evidence="11">Borealin N-terminal domain-containing protein</fullName>
    </recommendedName>
</protein>
<evidence type="ECO:0000313" key="12">
    <source>
        <dbReference type="EMBL" id="OWO97440.1"/>
    </source>
</evidence>
<comment type="subcellular location">
    <subcellularLocation>
        <location evidence="2">Chromosome</location>
        <location evidence="2">Centromere</location>
    </subcellularLocation>
    <subcellularLocation>
        <location evidence="1">Nucleus</location>
    </subcellularLocation>
</comment>
<keyword evidence="9" id="KW-0137">Centromere</keyword>
<evidence type="ECO:0000256" key="2">
    <source>
        <dbReference type="ARBA" id="ARBA00004584"/>
    </source>
</evidence>
<feature type="compositionally biased region" description="Low complexity" evidence="10">
    <location>
        <begin position="334"/>
        <end position="350"/>
    </location>
</feature>
<accession>A0A218YTB2</accession>
<dbReference type="InterPro" id="IPR018867">
    <property type="entry name" value="Cell_div_borealin"/>
</dbReference>
<dbReference type="GO" id="GO:0000775">
    <property type="term" value="C:chromosome, centromeric region"/>
    <property type="evidence" value="ECO:0007669"/>
    <property type="project" value="UniProtKB-SubCell"/>
</dbReference>
<evidence type="ECO:0000256" key="6">
    <source>
        <dbReference type="ARBA" id="ARBA00022776"/>
    </source>
</evidence>
<dbReference type="GO" id="GO:0051301">
    <property type="term" value="P:cell division"/>
    <property type="evidence" value="ECO:0007669"/>
    <property type="project" value="UniProtKB-KW"/>
</dbReference>
<dbReference type="GO" id="GO:0000070">
    <property type="term" value="P:mitotic sister chromatid segregation"/>
    <property type="evidence" value="ECO:0007669"/>
    <property type="project" value="TreeGrafter"/>
</dbReference>
<dbReference type="GO" id="GO:0005634">
    <property type="term" value="C:nucleus"/>
    <property type="evidence" value="ECO:0007669"/>
    <property type="project" value="UniProtKB-SubCell"/>
</dbReference>
<dbReference type="PANTHER" id="PTHR16040">
    <property type="entry name" value="AUSTRALIN, ISOFORM A-RELATED"/>
    <property type="match status" value="1"/>
</dbReference>
<dbReference type="AlphaFoldDB" id="A0A218YTB2"/>
<reference evidence="12 13" key="1">
    <citation type="submission" date="2017-04" db="EMBL/GenBank/DDBJ databases">
        <title>Draft genome sequence of Marssonina coronaria NL1: causal agent of apple blotch.</title>
        <authorList>
            <person name="Cheng Q."/>
        </authorList>
    </citation>
    <scope>NUCLEOTIDE SEQUENCE [LARGE SCALE GENOMIC DNA]</scope>
    <source>
        <strain evidence="12 13">NL1</strain>
    </source>
</reference>
<feature type="domain" description="Borealin N-terminal" evidence="11">
    <location>
        <begin position="60"/>
        <end position="116"/>
    </location>
</feature>
<sequence>MAPTRSKKPKSMESISSVDIQIFPAPPQTIPTKMRSPTRTPTNGSPIKKQTRKMGITMAQKQALIDNLQLEITERARKLRAQYNLQAQGLKARIEIRVNRIPMALRRAKMGDLYTKYSESSKSVATPSKIISPRKYLVQAERSVPGVSPSLQRAPKRPSNDITLDKENEDISNPTKRIRGPPLPPARTASKIVTSQVLSPRSANSRTLLRSPIRPASPSKSFLAPPISQLKHTVPVTVGGAASILTSMVEKAKSGRGTFRKVTIEKPAIGTGRGKKVIPAQASIPAPRARRGRGSDGSDGSNTTVVRKPAAVPAPVKKVPGKKTVMSTLKGMGKKTPATGKAPAAAPTGGRTLRKRN</sequence>
<dbReference type="InterPro" id="IPR018851">
    <property type="entry name" value="Borealin_N"/>
</dbReference>
<evidence type="ECO:0000256" key="5">
    <source>
        <dbReference type="ARBA" id="ARBA00022618"/>
    </source>
</evidence>
<keyword evidence="8" id="KW-0131">Cell cycle</keyword>
<evidence type="ECO:0000256" key="3">
    <source>
        <dbReference type="ARBA" id="ARBA00009914"/>
    </source>
</evidence>
<evidence type="ECO:0000256" key="10">
    <source>
        <dbReference type="SAM" id="MobiDB-lite"/>
    </source>
</evidence>